<reference evidence="8" key="1">
    <citation type="submission" date="2021-12" db="EMBL/GenBank/DDBJ databases">
        <title>Prjna785345.</title>
        <authorList>
            <person name="Rujirawat T."/>
            <person name="Krajaejun T."/>
        </authorList>
    </citation>
    <scope>NUCLEOTIDE SEQUENCE</scope>
    <source>
        <strain evidence="8">Pi057C3</strain>
    </source>
</reference>
<comment type="subcellular location">
    <subcellularLocation>
        <location evidence="1">Secreted</location>
    </subcellularLocation>
</comment>
<evidence type="ECO:0000313" key="9">
    <source>
        <dbReference type="Proteomes" id="UP001209570"/>
    </source>
</evidence>
<dbReference type="SUPFAM" id="SSF48647">
    <property type="entry name" value="Fungal elicitin"/>
    <property type="match status" value="1"/>
</dbReference>
<keyword evidence="5" id="KW-1015">Disulfide bond</keyword>
<name>A0AAD5LTU5_PYTIN</name>
<evidence type="ECO:0000256" key="4">
    <source>
        <dbReference type="ARBA" id="ARBA00022978"/>
    </source>
</evidence>
<comment type="caution">
    <text evidence="8">The sequence shown here is derived from an EMBL/GenBank/DDBJ whole genome shotgun (WGS) entry which is preliminary data.</text>
</comment>
<dbReference type="GO" id="GO:0005576">
    <property type="term" value="C:extracellular region"/>
    <property type="evidence" value="ECO:0007669"/>
    <property type="project" value="UniProtKB-SubCell"/>
</dbReference>
<keyword evidence="9" id="KW-1185">Reference proteome</keyword>
<feature type="region of interest" description="Disordered" evidence="6">
    <location>
        <begin position="224"/>
        <end position="257"/>
    </location>
</feature>
<protein>
    <submittedName>
        <fullName evidence="8">Uncharacterized protein</fullName>
    </submittedName>
</protein>
<dbReference type="Gene3D" id="1.10.239.10">
    <property type="entry name" value="Elicitin domain"/>
    <property type="match status" value="1"/>
</dbReference>
<evidence type="ECO:0000256" key="2">
    <source>
        <dbReference type="ARBA" id="ARBA00009544"/>
    </source>
</evidence>
<dbReference type="Pfam" id="PF00964">
    <property type="entry name" value="Elicitin"/>
    <property type="match status" value="1"/>
</dbReference>
<comment type="similarity">
    <text evidence="2">Belongs to the elicitin family.</text>
</comment>
<evidence type="ECO:0000313" key="8">
    <source>
        <dbReference type="EMBL" id="KAJ0409656.1"/>
    </source>
</evidence>
<keyword evidence="3" id="KW-0964">Secreted</keyword>
<evidence type="ECO:0000256" key="7">
    <source>
        <dbReference type="SAM" id="Phobius"/>
    </source>
</evidence>
<keyword evidence="7" id="KW-1133">Transmembrane helix</keyword>
<organism evidence="8 9">
    <name type="scientific">Pythium insidiosum</name>
    <name type="common">Pythiosis disease agent</name>
    <dbReference type="NCBI Taxonomy" id="114742"/>
    <lineage>
        <taxon>Eukaryota</taxon>
        <taxon>Sar</taxon>
        <taxon>Stramenopiles</taxon>
        <taxon>Oomycota</taxon>
        <taxon>Peronosporomycetes</taxon>
        <taxon>Pythiales</taxon>
        <taxon>Pythiaceae</taxon>
        <taxon>Pythium</taxon>
    </lineage>
</organism>
<dbReference type="InterPro" id="IPR036470">
    <property type="entry name" value="Elicitin_sf"/>
</dbReference>
<dbReference type="AlphaFoldDB" id="A0AAD5LTU5"/>
<keyword evidence="7" id="KW-0812">Transmembrane</keyword>
<feature type="transmembrane region" description="Helical" evidence="7">
    <location>
        <begin position="270"/>
        <end position="288"/>
    </location>
</feature>
<feature type="compositionally biased region" description="Low complexity" evidence="6">
    <location>
        <begin position="237"/>
        <end position="246"/>
    </location>
</feature>
<dbReference type="InterPro" id="IPR002200">
    <property type="entry name" value="Elicitin"/>
</dbReference>
<evidence type="ECO:0000256" key="6">
    <source>
        <dbReference type="SAM" id="MobiDB-lite"/>
    </source>
</evidence>
<proteinExistence type="inferred from homology"/>
<dbReference type="SMART" id="SM01187">
    <property type="entry name" value="Elicitin"/>
    <property type="match status" value="1"/>
</dbReference>
<gene>
    <name evidence="8" type="ORF">P43SY_008528</name>
</gene>
<evidence type="ECO:0000256" key="1">
    <source>
        <dbReference type="ARBA" id="ARBA00004613"/>
    </source>
</evidence>
<dbReference type="Proteomes" id="UP001209570">
    <property type="component" value="Unassembled WGS sequence"/>
</dbReference>
<evidence type="ECO:0000256" key="5">
    <source>
        <dbReference type="ARBA" id="ARBA00023157"/>
    </source>
</evidence>
<dbReference type="EMBL" id="JAKCXM010000003">
    <property type="protein sequence ID" value="KAJ0409656.1"/>
    <property type="molecule type" value="Genomic_DNA"/>
</dbReference>
<evidence type="ECO:0000256" key="3">
    <source>
        <dbReference type="ARBA" id="ARBA00022525"/>
    </source>
</evidence>
<keyword evidence="7" id="KW-0472">Membrane</keyword>
<sequence length="297" mass="32420">MKRRRVGRMPELARTVGGAAAALWAVAQATPMPSTMPLLRGHRHLALSDVDLPALLQQIGPFECQDSTAQIVAKLLNANAMLVEQCQTDSGYRLFKGKMEPPEQEQIVKICASPSCTDFLSGIILAKLPECEYAGYSPRSMAEGVIRIRVDLANHRSPPKPSDFSDLYTLNRVINYLSENTTIRANVKTTLKPEEVKPLMNQLEINPDVVLSADYVVYMQANSARTPSPGGGGGGTTRSPSTPAPSMSKADGETRSRPDALPYSTHMELAYFYVALCWIAVNVFYVWAMSGKSPNGE</sequence>
<accession>A0AAD5LTU5</accession>
<keyword evidence="4" id="KW-0928">Hypersensitive response elicitation</keyword>
<dbReference type="GO" id="GO:0052040">
    <property type="term" value="P:symbiont-mediated perturbation of host programmed cell death"/>
    <property type="evidence" value="ECO:0007669"/>
    <property type="project" value="UniProtKB-KW"/>
</dbReference>